<reference evidence="1" key="1">
    <citation type="journal article" date="2014" name="Front. Microbiol.">
        <title>High frequency of phylogenetically diverse reductive dehalogenase-homologous genes in deep subseafloor sedimentary metagenomes.</title>
        <authorList>
            <person name="Kawai M."/>
            <person name="Futagami T."/>
            <person name="Toyoda A."/>
            <person name="Takaki Y."/>
            <person name="Nishi S."/>
            <person name="Hori S."/>
            <person name="Arai W."/>
            <person name="Tsubouchi T."/>
            <person name="Morono Y."/>
            <person name="Uchiyama I."/>
            <person name="Ito T."/>
            <person name="Fujiyama A."/>
            <person name="Inagaki F."/>
            <person name="Takami H."/>
        </authorList>
    </citation>
    <scope>NUCLEOTIDE SEQUENCE</scope>
    <source>
        <strain evidence="1">Expedition CK06-06</strain>
    </source>
</reference>
<dbReference type="AlphaFoldDB" id="X1RG68"/>
<organism evidence="1">
    <name type="scientific">marine sediment metagenome</name>
    <dbReference type="NCBI Taxonomy" id="412755"/>
    <lineage>
        <taxon>unclassified sequences</taxon>
        <taxon>metagenomes</taxon>
        <taxon>ecological metagenomes</taxon>
    </lineage>
</organism>
<accession>X1RG68</accession>
<gene>
    <name evidence="1" type="ORF">S12H4_14079</name>
</gene>
<proteinExistence type="predicted"/>
<sequence length="365" mass="40555">MFINKLKILIACLILISFPLVLRAETLNLPTRPLNAMEGSVFKTYIENMSLTDRENAIIQEVTTGNIPNFMRNLVPVTVSTTINSQSHTAIYHVIPDYLAVGSDTDYFLMPMTPLTAQKIADALGCNLPTRKMVNDIWSKTSVKLSPAPIPPSPEMTTVPVFWDHNTIVRVQRAAYLGPNPLGHLVGGDKKDVVVTKLLATKTGKVAIYGWHYTSGTPIQNLYLGHGEHYADYSHGIRLVKSIMTLDGNTTTIPNILLDTTYNVLLSDEGVVTTYRYPVLSRLNFPDQDSSPSTPLALRVGNGAAGYRRVADDFRGGTDDDQAVQGLVIMRPEEIRGQVIFLFVLSMVKEYFPFDKVFCTREIFI</sequence>
<protein>
    <submittedName>
        <fullName evidence="1">Uncharacterized protein</fullName>
    </submittedName>
</protein>
<evidence type="ECO:0000313" key="1">
    <source>
        <dbReference type="EMBL" id="GAI79613.1"/>
    </source>
</evidence>
<dbReference type="EMBL" id="BARW01006703">
    <property type="protein sequence ID" value="GAI79613.1"/>
    <property type="molecule type" value="Genomic_DNA"/>
</dbReference>
<feature type="non-terminal residue" evidence="1">
    <location>
        <position position="365"/>
    </location>
</feature>
<comment type="caution">
    <text evidence="1">The sequence shown here is derived from an EMBL/GenBank/DDBJ whole genome shotgun (WGS) entry which is preliminary data.</text>
</comment>
<name>X1RG68_9ZZZZ</name>